<dbReference type="EMBL" id="BORC01000003">
    <property type="protein sequence ID" value="GIN62369.1"/>
    <property type="molecule type" value="Genomic_DNA"/>
</dbReference>
<protein>
    <submittedName>
        <fullName evidence="1">Uncharacterized protein</fullName>
    </submittedName>
</protein>
<sequence length="55" mass="6180">MAPHALGVIVEGVAVEAGTLDEKDARRVSARPILMKLFFMKLVTICKRTLNRKRE</sequence>
<gene>
    <name evidence="1" type="ORF">J27TS8_23620</name>
</gene>
<evidence type="ECO:0000313" key="1">
    <source>
        <dbReference type="EMBL" id="GIN62369.1"/>
    </source>
</evidence>
<dbReference type="AlphaFoldDB" id="A0A919WIK9"/>
<organism evidence="1 2">
    <name type="scientific">Robertmurraya siralis</name>
    <dbReference type="NCBI Taxonomy" id="77777"/>
    <lineage>
        <taxon>Bacteria</taxon>
        <taxon>Bacillati</taxon>
        <taxon>Bacillota</taxon>
        <taxon>Bacilli</taxon>
        <taxon>Bacillales</taxon>
        <taxon>Bacillaceae</taxon>
        <taxon>Robertmurraya</taxon>
    </lineage>
</organism>
<dbReference type="Proteomes" id="UP000682111">
    <property type="component" value="Unassembled WGS sequence"/>
</dbReference>
<accession>A0A919WIK9</accession>
<proteinExistence type="predicted"/>
<reference evidence="1" key="1">
    <citation type="submission" date="2021-03" db="EMBL/GenBank/DDBJ databases">
        <title>Antimicrobial resistance genes in bacteria isolated from Japanese honey, and their potential for conferring macrolide and lincosamide resistance in the American foulbrood pathogen Paenibacillus larvae.</title>
        <authorList>
            <person name="Okamoto M."/>
            <person name="Kumagai M."/>
            <person name="Kanamori H."/>
            <person name="Takamatsu D."/>
        </authorList>
    </citation>
    <scope>NUCLEOTIDE SEQUENCE</scope>
    <source>
        <strain evidence="1">J27TS8</strain>
    </source>
</reference>
<evidence type="ECO:0000313" key="2">
    <source>
        <dbReference type="Proteomes" id="UP000682111"/>
    </source>
</evidence>
<name>A0A919WIK9_9BACI</name>
<keyword evidence="2" id="KW-1185">Reference proteome</keyword>
<comment type="caution">
    <text evidence="1">The sequence shown here is derived from an EMBL/GenBank/DDBJ whole genome shotgun (WGS) entry which is preliminary data.</text>
</comment>